<feature type="transmembrane region" description="Helical" evidence="6">
    <location>
        <begin position="124"/>
        <end position="142"/>
    </location>
</feature>
<evidence type="ECO:0000256" key="3">
    <source>
        <dbReference type="ARBA" id="ARBA00022989"/>
    </source>
</evidence>
<dbReference type="Pfam" id="PF03798">
    <property type="entry name" value="TRAM_LAG1_CLN8"/>
    <property type="match status" value="1"/>
</dbReference>
<gene>
    <name evidence="8" type="ORF">MNEG_4442</name>
</gene>
<dbReference type="STRING" id="145388.A0A0D2MSV3"/>
<dbReference type="Proteomes" id="UP000054498">
    <property type="component" value="Unassembled WGS sequence"/>
</dbReference>
<dbReference type="OrthoDB" id="506011at2759"/>
<accession>A0A0D2MSV3</accession>
<evidence type="ECO:0000256" key="1">
    <source>
        <dbReference type="ARBA" id="ARBA00004141"/>
    </source>
</evidence>
<evidence type="ECO:0000256" key="4">
    <source>
        <dbReference type="ARBA" id="ARBA00023136"/>
    </source>
</evidence>
<name>A0A0D2MSV3_9CHLO</name>
<dbReference type="GO" id="GO:0005789">
    <property type="term" value="C:endoplasmic reticulum membrane"/>
    <property type="evidence" value="ECO:0007669"/>
    <property type="project" value="UniProtKB-SubCell"/>
</dbReference>
<dbReference type="GO" id="GO:0046513">
    <property type="term" value="P:ceramide biosynthetic process"/>
    <property type="evidence" value="ECO:0007669"/>
    <property type="project" value="InterPro"/>
</dbReference>
<keyword evidence="9" id="KW-1185">Reference proteome</keyword>
<feature type="domain" description="TLC" evidence="7">
    <location>
        <begin position="1"/>
        <end position="248"/>
    </location>
</feature>
<protein>
    <recommendedName>
        <fullName evidence="7">TLC domain-containing protein</fullName>
    </recommendedName>
</protein>
<evidence type="ECO:0000259" key="7">
    <source>
        <dbReference type="PROSITE" id="PS50922"/>
    </source>
</evidence>
<feature type="transmembrane region" description="Helical" evidence="6">
    <location>
        <begin position="181"/>
        <end position="197"/>
    </location>
</feature>
<keyword evidence="4 5" id="KW-0472">Membrane</keyword>
<dbReference type="PANTHER" id="PTHR12560">
    <property type="entry name" value="LONGEVITY ASSURANCE FACTOR 1 LAG1"/>
    <property type="match status" value="1"/>
</dbReference>
<dbReference type="KEGG" id="mng:MNEG_4442"/>
<evidence type="ECO:0000256" key="6">
    <source>
        <dbReference type="SAM" id="Phobius"/>
    </source>
</evidence>
<evidence type="ECO:0000313" key="9">
    <source>
        <dbReference type="Proteomes" id="UP000054498"/>
    </source>
</evidence>
<dbReference type="EMBL" id="KK100836">
    <property type="protein sequence ID" value="KIZ03512.1"/>
    <property type="molecule type" value="Genomic_DNA"/>
</dbReference>
<dbReference type="SMART" id="SM00724">
    <property type="entry name" value="TLC"/>
    <property type="match status" value="1"/>
</dbReference>
<keyword evidence="3 6" id="KW-1133">Transmembrane helix</keyword>
<feature type="transmembrane region" description="Helical" evidence="6">
    <location>
        <begin position="70"/>
        <end position="89"/>
    </location>
</feature>
<comment type="subcellular location">
    <subcellularLocation>
        <location evidence="1">Membrane</location>
        <topology evidence="1">Multi-pass membrane protein</topology>
    </subcellularLocation>
</comment>
<dbReference type="AlphaFoldDB" id="A0A0D2MSV3"/>
<sequence>MAELLQRARALLPPLEGGLEDLLLPLYQGIVIVALRVATEKLLVPPLRRYLKHAPSSESAKSPERRAHEVVDNAFLVAVIAPLSLWGCVRVRIQYLSRMHFFAHTAEMLGTALGGVGFKLNLEMVIHHLVTMVLMLFGYYGGLHRYGMMATTVLDSSNTLLHAAKAVHATGLPQLVPLQDALFKLFALVFFVVRVVMPPPTMLYPGITHGRVLPTRMYYVTNGLMFVIYGLQIMWFYKIVRIAMGGDSKPAKKAAPAAVKAD</sequence>
<dbReference type="RefSeq" id="XP_013902531.1">
    <property type="nucleotide sequence ID" value="XM_014047077.1"/>
</dbReference>
<dbReference type="PANTHER" id="PTHR12560:SF0">
    <property type="entry name" value="LD18904P"/>
    <property type="match status" value="1"/>
</dbReference>
<feature type="transmembrane region" description="Helical" evidence="6">
    <location>
        <begin position="217"/>
        <end position="237"/>
    </location>
</feature>
<dbReference type="GeneID" id="25737319"/>
<evidence type="ECO:0000313" key="8">
    <source>
        <dbReference type="EMBL" id="KIZ03512.1"/>
    </source>
</evidence>
<evidence type="ECO:0000256" key="2">
    <source>
        <dbReference type="ARBA" id="ARBA00022692"/>
    </source>
</evidence>
<dbReference type="InterPro" id="IPR016439">
    <property type="entry name" value="Lag1/Lac1-like"/>
</dbReference>
<evidence type="ECO:0000256" key="5">
    <source>
        <dbReference type="PROSITE-ProRule" id="PRU00205"/>
    </source>
</evidence>
<dbReference type="GO" id="GO:0050291">
    <property type="term" value="F:sphingosine N-acyltransferase activity"/>
    <property type="evidence" value="ECO:0007669"/>
    <property type="project" value="InterPro"/>
</dbReference>
<dbReference type="InterPro" id="IPR006634">
    <property type="entry name" value="TLC-dom"/>
</dbReference>
<reference evidence="8 9" key="1">
    <citation type="journal article" date="2013" name="BMC Genomics">
        <title>Reconstruction of the lipid metabolism for the microalga Monoraphidium neglectum from its genome sequence reveals characteristics suitable for biofuel production.</title>
        <authorList>
            <person name="Bogen C."/>
            <person name="Al-Dilaimi A."/>
            <person name="Albersmeier A."/>
            <person name="Wichmann J."/>
            <person name="Grundmann M."/>
            <person name="Rupp O."/>
            <person name="Lauersen K.J."/>
            <person name="Blifernez-Klassen O."/>
            <person name="Kalinowski J."/>
            <person name="Goesmann A."/>
            <person name="Mussgnug J.H."/>
            <person name="Kruse O."/>
        </authorList>
    </citation>
    <scope>NUCLEOTIDE SEQUENCE [LARGE SCALE GENOMIC DNA]</scope>
    <source>
        <strain evidence="8 9">SAG 48.87</strain>
    </source>
</reference>
<keyword evidence="2 5" id="KW-0812">Transmembrane</keyword>
<organism evidence="8 9">
    <name type="scientific">Monoraphidium neglectum</name>
    <dbReference type="NCBI Taxonomy" id="145388"/>
    <lineage>
        <taxon>Eukaryota</taxon>
        <taxon>Viridiplantae</taxon>
        <taxon>Chlorophyta</taxon>
        <taxon>core chlorophytes</taxon>
        <taxon>Chlorophyceae</taxon>
        <taxon>CS clade</taxon>
        <taxon>Sphaeropleales</taxon>
        <taxon>Selenastraceae</taxon>
        <taxon>Monoraphidium</taxon>
    </lineage>
</organism>
<proteinExistence type="predicted"/>
<dbReference type="PROSITE" id="PS50922">
    <property type="entry name" value="TLC"/>
    <property type="match status" value="1"/>
</dbReference>